<organism evidence="5 6">
    <name type="scientific">Lactococcus cremoris subsp. tructae</name>
    <dbReference type="NCBI Taxonomy" id="542833"/>
    <lineage>
        <taxon>Bacteria</taxon>
        <taxon>Bacillati</taxon>
        <taxon>Bacillota</taxon>
        <taxon>Bacilli</taxon>
        <taxon>Lactobacillales</taxon>
        <taxon>Streptococcaceae</taxon>
        <taxon>Lactococcus</taxon>
    </lineage>
</organism>
<evidence type="ECO:0000313" key="5">
    <source>
        <dbReference type="EMBL" id="PCS18071.1"/>
    </source>
</evidence>
<evidence type="ECO:0000259" key="4">
    <source>
        <dbReference type="PROSITE" id="PS51898"/>
    </source>
</evidence>
<keyword evidence="3" id="KW-0233">DNA recombination</keyword>
<gene>
    <name evidence="5" type="ORF">RU92_GL002376</name>
</gene>
<dbReference type="CDD" id="cd01189">
    <property type="entry name" value="INT_ICEBs1_C_like"/>
    <property type="match status" value="1"/>
</dbReference>
<dbReference type="GO" id="GO:0003677">
    <property type="term" value="F:DNA binding"/>
    <property type="evidence" value="ECO:0007669"/>
    <property type="project" value="UniProtKB-KW"/>
</dbReference>
<sequence length="298" mass="34429">METFKKPAVSPVTYIKYENTLKHIRTYMGTAQLDVLNRHQYQTALNKFAKTHAKRTTSGFHKQIRAAVLDAIEEGLIDTDFTRRVIITGRKKAKEKVMFLSYSEWQILIHHTSKKSEHSFNLIIYLSAVTGLRFAEVLGLTLEDIDFKSKRIIVNKTWDYKYHTGFKETKNESSVRSIDIDTQTLKIIKQVIRYRKFNSPDQKICVDVAGALPVSATINRYLEKLCKILNISTISFHGLRHTHASILLFKNVNILSVSKRLGHKDVTTTQSVYLHVIKEMEEREIKLIMKIMKTALSE</sequence>
<dbReference type="InterPro" id="IPR002104">
    <property type="entry name" value="Integrase_catalytic"/>
</dbReference>
<dbReference type="InterPro" id="IPR013762">
    <property type="entry name" value="Integrase-like_cat_sf"/>
</dbReference>
<accession>A0A2A5SSI9</accession>
<dbReference type="PANTHER" id="PTHR30349:SF64">
    <property type="entry name" value="PROPHAGE INTEGRASE INTD-RELATED"/>
    <property type="match status" value="1"/>
</dbReference>
<proteinExistence type="inferred from homology"/>
<dbReference type="Gene3D" id="1.10.443.10">
    <property type="entry name" value="Intergrase catalytic core"/>
    <property type="match status" value="1"/>
</dbReference>
<protein>
    <submittedName>
        <fullName evidence="5">Integrase</fullName>
    </submittedName>
</protein>
<dbReference type="SUPFAM" id="SSF56349">
    <property type="entry name" value="DNA breaking-rejoining enzymes"/>
    <property type="match status" value="1"/>
</dbReference>
<dbReference type="Proteomes" id="UP000218711">
    <property type="component" value="Unassembled WGS sequence"/>
</dbReference>
<comment type="similarity">
    <text evidence="1">Belongs to the 'phage' integrase family.</text>
</comment>
<dbReference type="Gene3D" id="1.10.150.130">
    <property type="match status" value="1"/>
</dbReference>
<dbReference type="InterPro" id="IPR010998">
    <property type="entry name" value="Integrase_recombinase_N"/>
</dbReference>
<reference evidence="5 6" key="1">
    <citation type="submission" date="2014-12" db="EMBL/GenBank/DDBJ databases">
        <title>Draft genome sequences of 10 type strains of Lactococcus.</title>
        <authorList>
            <person name="Sun Z."/>
            <person name="Zhong Z."/>
            <person name="Liu W."/>
            <person name="Zhang W."/>
            <person name="Zhang H."/>
        </authorList>
    </citation>
    <scope>NUCLEOTIDE SEQUENCE [LARGE SCALE GENOMIC DNA]</scope>
    <source>
        <strain evidence="5 6">DSM 21502</strain>
    </source>
</reference>
<comment type="caution">
    <text evidence="5">The sequence shown here is derived from an EMBL/GenBank/DDBJ whole genome shotgun (WGS) entry which is preliminary data.</text>
</comment>
<evidence type="ECO:0000256" key="2">
    <source>
        <dbReference type="ARBA" id="ARBA00023125"/>
    </source>
</evidence>
<evidence type="ECO:0000313" key="6">
    <source>
        <dbReference type="Proteomes" id="UP000218711"/>
    </source>
</evidence>
<dbReference type="Pfam" id="PF00589">
    <property type="entry name" value="Phage_integrase"/>
    <property type="match status" value="1"/>
</dbReference>
<dbReference type="AlphaFoldDB" id="A0A2A5SSI9"/>
<keyword evidence="2" id="KW-0238">DNA-binding</keyword>
<evidence type="ECO:0000256" key="1">
    <source>
        <dbReference type="ARBA" id="ARBA00008857"/>
    </source>
</evidence>
<dbReference type="GO" id="GO:0006310">
    <property type="term" value="P:DNA recombination"/>
    <property type="evidence" value="ECO:0007669"/>
    <property type="project" value="UniProtKB-KW"/>
</dbReference>
<dbReference type="PROSITE" id="PS51898">
    <property type="entry name" value="TYR_RECOMBINASE"/>
    <property type="match status" value="1"/>
</dbReference>
<feature type="domain" description="Tyr recombinase" evidence="4">
    <location>
        <begin position="95"/>
        <end position="286"/>
    </location>
</feature>
<dbReference type="InterPro" id="IPR050090">
    <property type="entry name" value="Tyrosine_recombinase_XerCD"/>
</dbReference>
<dbReference type="PANTHER" id="PTHR30349">
    <property type="entry name" value="PHAGE INTEGRASE-RELATED"/>
    <property type="match status" value="1"/>
</dbReference>
<evidence type="ECO:0000256" key="3">
    <source>
        <dbReference type="ARBA" id="ARBA00023172"/>
    </source>
</evidence>
<dbReference type="EMBL" id="JXKC01000007">
    <property type="protein sequence ID" value="PCS18071.1"/>
    <property type="molecule type" value="Genomic_DNA"/>
</dbReference>
<dbReference type="InterPro" id="IPR011010">
    <property type="entry name" value="DNA_brk_join_enz"/>
</dbReference>
<dbReference type="GO" id="GO:0015074">
    <property type="term" value="P:DNA integration"/>
    <property type="evidence" value="ECO:0007669"/>
    <property type="project" value="InterPro"/>
</dbReference>
<name>A0A2A5SSI9_LACLC</name>